<evidence type="ECO:0000256" key="1">
    <source>
        <dbReference type="SAM" id="Phobius"/>
    </source>
</evidence>
<organism evidence="2">
    <name type="scientific">marine sediment metagenome</name>
    <dbReference type="NCBI Taxonomy" id="412755"/>
    <lineage>
        <taxon>unclassified sequences</taxon>
        <taxon>metagenomes</taxon>
        <taxon>ecological metagenomes</taxon>
    </lineage>
</organism>
<accession>X0XC28</accession>
<protein>
    <submittedName>
        <fullName evidence="2">Uncharacterized protein</fullName>
    </submittedName>
</protein>
<keyword evidence="1" id="KW-1133">Transmembrane helix</keyword>
<evidence type="ECO:0000313" key="2">
    <source>
        <dbReference type="EMBL" id="GAG32952.1"/>
    </source>
</evidence>
<gene>
    <name evidence="2" type="ORF">S01H1_68543</name>
</gene>
<feature type="transmembrane region" description="Helical" evidence="1">
    <location>
        <begin position="202"/>
        <end position="221"/>
    </location>
</feature>
<feature type="transmembrane region" description="Helical" evidence="1">
    <location>
        <begin position="228"/>
        <end position="246"/>
    </location>
</feature>
<dbReference type="AlphaFoldDB" id="X0XC28"/>
<feature type="transmembrane region" description="Helical" evidence="1">
    <location>
        <begin position="139"/>
        <end position="157"/>
    </location>
</feature>
<dbReference type="Pfam" id="PF09971">
    <property type="entry name" value="DUF2206"/>
    <property type="match status" value="1"/>
</dbReference>
<feature type="non-terminal residue" evidence="2">
    <location>
        <position position="1"/>
    </location>
</feature>
<sequence>QKETKRTKEWKDYLGGILIFLLIISTFFWYAQLTESSSNLIDLTSKTTKNIFGIFNEDLKGEGASFSSQWNLFYKPKDQTTSLKDYVEDTKLRYENKSYIIPYKLNRYENYKPKVIYPTTISLKTDLNIVSKTYFFMEIIKKLVKIFMILGVLYLLFFQLKKKESDSKYIILALVSLFLLVAIISLPFTTLNYDLERAYQQILIILSLPAVFGGILAFKFFKKDNLKILLVCLIFILYFLSYSGFIQ</sequence>
<feature type="transmembrane region" description="Helical" evidence="1">
    <location>
        <begin position="12"/>
        <end position="31"/>
    </location>
</feature>
<comment type="caution">
    <text evidence="2">The sequence shown here is derived from an EMBL/GenBank/DDBJ whole genome shotgun (WGS) entry which is preliminary data.</text>
</comment>
<name>X0XC28_9ZZZZ</name>
<keyword evidence="1" id="KW-0472">Membrane</keyword>
<dbReference type="EMBL" id="BARS01045460">
    <property type="protein sequence ID" value="GAG32952.1"/>
    <property type="molecule type" value="Genomic_DNA"/>
</dbReference>
<keyword evidence="1" id="KW-0812">Transmembrane</keyword>
<feature type="transmembrane region" description="Helical" evidence="1">
    <location>
        <begin position="169"/>
        <end position="190"/>
    </location>
</feature>
<dbReference type="InterPro" id="IPR018701">
    <property type="entry name" value="DUF2206_membrane"/>
</dbReference>
<proteinExistence type="predicted"/>
<reference evidence="2" key="1">
    <citation type="journal article" date="2014" name="Front. Microbiol.">
        <title>High frequency of phylogenetically diverse reductive dehalogenase-homologous genes in deep subseafloor sedimentary metagenomes.</title>
        <authorList>
            <person name="Kawai M."/>
            <person name="Futagami T."/>
            <person name="Toyoda A."/>
            <person name="Takaki Y."/>
            <person name="Nishi S."/>
            <person name="Hori S."/>
            <person name="Arai W."/>
            <person name="Tsubouchi T."/>
            <person name="Morono Y."/>
            <person name="Uchiyama I."/>
            <person name="Ito T."/>
            <person name="Fujiyama A."/>
            <person name="Inagaki F."/>
            <person name="Takami H."/>
        </authorList>
    </citation>
    <scope>NUCLEOTIDE SEQUENCE</scope>
    <source>
        <strain evidence="2">Expedition CK06-06</strain>
    </source>
</reference>
<feature type="non-terminal residue" evidence="2">
    <location>
        <position position="247"/>
    </location>
</feature>